<keyword evidence="2 6" id="KW-0255">Endonuclease</keyword>
<evidence type="ECO:0000256" key="5">
    <source>
        <dbReference type="ARBA" id="ARBA00023204"/>
    </source>
</evidence>
<evidence type="ECO:0000256" key="2">
    <source>
        <dbReference type="ARBA" id="ARBA00022759"/>
    </source>
</evidence>
<dbReference type="InterPro" id="IPR004603">
    <property type="entry name" value="DNA_mismatch_endonuc_vsr"/>
</dbReference>
<reference evidence="7" key="1">
    <citation type="submission" date="2023-08" db="EMBL/GenBank/DDBJ databases">
        <title>Study of Resistomes in environmental pathogenic environmental.</title>
        <authorList>
            <person name="Bhattacharjee A."/>
            <person name="Singh A.K."/>
        </authorList>
    </citation>
    <scope>NUCLEOTIDE SEQUENCE</scope>
    <source>
        <strain evidence="7">S1</strain>
    </source>
</reference>
<name>A0ABU3MYQ6_9BURK</name>
<dbReference type="Pfam" id="PF03852">
    <property type="entry name" value="Vsr"/>
    <property type="match status" value="1"/>
</dbReference>
<evidence type="ECO:0000256" key="3">
    <source>
        <dbReference type="ARBA" id="ARBA00022763"/>
    </source>
</evidence>
<keyword evidence="3 6" id="KW-0227">DNA damage</keyword>
<dbReference type="SUPFAM" id="SSF52980">
    <property type="entry name" value="Restriction endonuclease-like"/>
    <property type="match status" value="1"/>
</dbReference>
<dbReference type="NCBIfam" id="TIGR00632">
    <property type="entry name" value="vsr"/>
    <property type="match status" value="1"/>
</dbReference>
<keyword evidence="5 6" id="KW-0234">DNA repair</keyword>
<gene>
    <name evidence="7" type="primary">vsr</name>
    <name evidence="7" type="ORF">OYC61_017070</name>
</gene>
<organism evidence="7 8">
    <name type="scientific">Alcaligenes nematophilus</name>
    <dbReference type="NCBI Taxonomy" id="2994643"/>
    <lineage>
        <taxon>Bacteria</taxon>
        <taxon>Pseudomonadati</taxon>
        <taxon>Pseudomonadota</taxon>
        <taxon>Betaproteobacteria</taxon>
        <taxon>Burkholderiales</taxon>
        <taxon>Alcaligenaceae</taxon>
        <taxon>Alcaligenes</taxon>
    </lineage>
</organism>
<dbReference type="CDD" id="cd00221">
    <property type="entry name" value="Vsr"/>
    <property type="match status" value="1"/>
</dbReference>
<evidence type="ECO:0000256" key="6">
    <source>
        <dbReference type="PIRNR" id="PIRNR018267"/>
    </source>
</evidence>
<evidence type="ECO:0000313" key="8">
    <source>
        <dbReference type="Proteomes" id="UP001074635"/>
    </source>
</evidence>
<dbReference type="RefSeq" id="WP_239054981.1">
    <property type="nucleotide sequence ID" value="NZ_JAPQTC020000005.1"/>
</dbReference>
<keyword evidence="1 6" id="KW-0540">Nuclease</keyword>
<evidence type="ECO:0000256" key="4">
    <source>
        <dbReference type="ARBA" id="ARBA00022801"/>
    </source>
</evidence>
<keyword evidence="4 6" id="KW-0378">Hydrolase</keyword>
<evidence type="ECO:0000313" key="7">
    <source>
        <dbReference type="EMBL" id="MDT8506016.1"/>
    </source>
</evidence>
<keyword evidence="8" id="KW-1185">Reference proteome</keyword>
<dbReference type="Gene3D" id="3.40.960.10">
    <property type="entry name" value="VSR Endonuclease"/>
    <property type="match status" value="1"/>
</dbReference>
<comment type="function">
    <text evidence="6">May nick specific sequences that contain T:G mispairs resulting from m5C-deamination.</text>
</comment>
<evidence type="ECO:0000256" key="1">
    <source>
        <dbReference type="ARBA" id="ARBA00022722"/>
    </source>
</evidence>
<dbReference type="InterPro" id="IPR011335">
    <property type="entry name" value="Restrct_endonuc-II-like"/>
</dbReference>
<comment type="caution">
    <text evidence="7">The sequence shown here is derived from an EMBL/GenBank/DDBJ whole genome shotgun (WGS) entry which is preliminary data.</text>
</comment>
<dbReference type="EMBL" id="JAPQTC020000005">
    <property type="protein sequence ID" value="MDT8506016.1"/>
    <property type="molecule type" value="Genomic_DNA"/>
</dbReference>
<comment type="similarity">
    <text evidence="6">Belongs to the vsr family.</text>
</comment>
<sequence>MDVVDVATRSRMMAGIRSKNTRPEVRLRRFLHGRGFRYRLHARNLPGSPDIVLSKYRVVIFVHGCFWHQHSGCKYATMPHTNKEKWQKKFADNAVRDQRNMDDLIAAGWRPIVVWECAVRNKVPDQDLEWIIAEILAGPWN</sequence>
<proteinExistence type="inferred from homology"/>
<dbReference type="EC" id="3.1.-.-" evidence="6"/>
<dbReference type="PIRSF" id="PIRSF018267">
    <property type="entry name" value="VSR_endonuc"/>
    <property type="match status" value="1"/>
</dbReference>
<protein>
    <recommendedName>
        <fullName evidence="6">Very short patch repair endonuclease</fullName>
        <ecNumber evidence="6">3.1.-.-</ecNumber>
    </recommendedName>
</protein>
<dbReference type="Proteomes" id="UP001074635">
    <property type="component" value="Unassembled WGS sequence"/>
</dbReference>
<dbReference type="GO" id="GO:0004519">
    <property type="term" value="F:endonuclease activity"/>
    <property type="evidence" value="ECO:0007669"/>
    <property type="project" value="UniProtKB-KW"/>
</dbReference>
<accession>A0ABU3MYQ6</accession>